<dbReference type="Proteomes" id="UP001060919">
    <property type="component" value="Chromosome"/>
</dbReference>
<reference evidence="1" key="1">
    <citation type="submission" date="2022-09" db="EMBL/GenBank/DDBJ databases">
        <title>Aureispira anguillicida sp. nov., isolated from Leptocephalus of Japanese eel Anguilla japonica.</title>
        <authorList>
            <person name="Yuasa K."/>
            <person name="Mekata T."/>
            <person name="Ikunari K."/>
        </authorList>
    </citation>
    <scope>NUCLEOTIDE SEQUENCE</scope>
    <source>
        <strain evidence="1">EL160426</strain>
    </source>
</reference>
<name>A0A915YB03_9BACT</name>
<evidence type="ECO:0000313" key="1">
    <source>
        <dbReference type="EMBL" id="BDS09766.1"/>
    </source>
</evidence>
<dbReference type="EMBL" id="AP026867">
    <property type="protein sequence ID" value="BDS09766.1"/>
    <property type="molecule type" value="Genomic_DNA"/>
</dbReference>
<sequence>MTTLCSISTVNATASNNIIDKNISDHVIESMSADAKGGPRDVVQTMTDVTVLQTETNHLHVTVIKTGGEVMYELTSENLETTISTNGWESGDYIVETVDDLDIYQEFSITVD</sequence>
<organism evidence="1 2">
    <name type="scientific">Aureispira anguillae</name>
    <dbReference type="NCBI Taxonomy" id="2864201"/>
    <lineage>
        <taxon>Bacteria</taxon>
        <taxon>Pseudomonadati</taxon>
        <taxon>Bacteroidota</taxon>
        <taxon>Saprospiria</taxon>
        <taxon>Saprospirales</taxon>
        <taxon>Saprospiraceae</taxon>
        <taxon>Aureispira</taxon>
    </lineage>
</organism>
<keyword evidence="2" id="KW-1185">Reference proteome</keyword>
<accession>A0A915YB03</accession>
<dbReference type="RefSeq" id="WP_264791129.1">
    <property type="nucleotide sequence ID" value="NZ_AP026867.1"/>
</dbReference>
<gene>
    <name evidence="1" type="ORF">AsAng_0004710</name>
</gene>
<protein>
    <submittedName>
        <fullName evidence="1">Uncharacterized protein</fullName>
    </submittedName>
</protein>
<evidence type="ECO:0000313" key="2">
    <source>
        <dbReference type="Proteomes" id="UP001060919"/>
    </source>
</evidence>
<dbReference type="KEGG" id="aup:AsAng_0004710"/>
<proteinExistence type="predicted"/>
<dbReference type="AlphaFoldDB" id="A0A915YB03"/>